<comment type="caution">
    <text evidence="5">The sequence shown here is derived from an EMBL/GenBank/DDBJ whole genome shotgun (WGS) entry which is preliminary data.</text>
</comment>
<dbReference type="PANTHER" id="PTHR45772">
    <property type="entry name" value="CONSERVED COMPONENT OF ABC TRANSPORTER FOR NATURAL AMINO ACIDS-RELATED"/>
    <property type="match status" value="1"/>
</dbReference>
<protein>
    <submittedName>
        <fullName evidence="5">ABC transporter ATP-binding protein</fullName>
    </submittedName>
</protein>
<dbReference type="GO" id="GO:0016887">
    <property type="term" value="F:ATP hydrolysis activity"/>
    <property type="evidence" value="ECO:0007669"/>
    <property type="project" value="InterPro"/>
</dbReference>
<reference evidence="5 6" key="1">
    <citation type="submission" date="2019-03" db="EMBL/GenBank/DDBJ databases">
        <title>Metabolic potential of uncultured bacteria and archaea associated with petroleum seepage in deep-sea sediments.</title>
        <authorList>
            <person name="Dong X."/>
            <person name="Hubert C."/>
        </authorList>
    </citation>
    <scope>NUCLEOTIDE SEQUENCE [LARGE SCALE GENOMIC DNA]</scope>
    <source>
        <strain evidence="5">E44_bin7</strain>
    </source>
</reference>
<evidence type="ECO:0000313" key="5">
    <source>
        <dbReference type="EMBL" id="TET07532.1"/>
    </source>
</evidence>
<gene>
    <name evidence="5" type="ORF">E3J84_07390</name>
</gene>
<sequence length="259" mass="29003">MLSVKNVCKKFGGLKALDRVSLEVEENSITGLIGPNGSGKTTLFNLISGFYTRDSGEIYFRGERIDGLCPYEIAVRGLCRTFQISKAPNRMTVLENMLLTPKEQTGEGVMSILFRYGRIVREEKANLKRALSLLELVKLKELSNEYAGNLSGGQKKLLTLGRILMAGPDLILLDEPTAGVNLTLVKDLLETMKKLRDREGKTLFLVEHNMKVISSICDKVYVLDFGRKIAEGKPEEIQRDERVLEAYLIRARKGSESED</sequence>
<accession>A0A523RP38</accession>
<dbReference type="Proteomes" id="UP000316360">
    <property type="component" value="Unassembled WGS sequence"/>
</dbReference>
<evidence type="ECO:0000256" key="2">
    <source>
        <dbReference type="ARBA" id="ARBA00022741"/>
    </source>
</evidence>
<dbReference type="InterPro" id="IPR027417">
    <property type="entry name" value="P-loop_NTPase"/>
</dbReference>
<organism evidence="5 6">
    <name type="scientific">Aerophobetes bacterium</name>
    <dbReference type="NCBI Taxonomy" id="2030807"/>
    <lineage>
        <taxon>Bacteria</taxon>
        <taxon>Candidatus Aerophobota</taxon>
    </lineage>
</organism>
<dbReference type="InterPro" id="IPR032823">
    <property type="entry name" value="BCA_ABC_TP_C"/>
</dbReference>
<keyword evidence="3 5" id="KW-0067">ATP-binding</keyword>
<dbReference type="CDD" id="cd03219">
    <property type="entry name" value="ABC_Mj1267_LivG_branched"/>
    <property type="match status" value="1"/>
</dbReference>
<dbReference type="InterPro" id="IPR051120">
    <property type="entry name" value="ABC_AA/LPS_Transport"/>
</dbReference>
<feature type="domain" description="ABC transporter" evidence="4">
    <location>
        <begin position="2"/>
        <end position="250"/>
    </location>
</feature>
<dbReference type="PROSITE" id="PS50893">
    <property type="entry name" value="ABC_TRANSPORTER_2"/>
    <property type="match status" value="1"/>
</dbReference>
<dbReference type="InterPro" id="IPR003593">
    <property type="entry name" value="AAA+_ATPase"/>
</dbReference>
<dbReference type="Gene3D" id="3.40.50.300">
    <property type="entry name" value="P-loop containing nucleotide triphosphate hydrolases"/>
    <property type="match status" value="1"/>
</dbReference>
<dbReference type="InterPro" id="IPR017871">
    <property type="entry name" value="ABC_transporter-like_CS"/>
</dbReference>
<dbReference type="GO" id="GO:0005886">
    <property type="term" value="C:plasma membrane"/>
    <property type="evidence" value="ECO:0007669"/>
    <property type="project" value="TreeGrafter"/>
</dbReference>
<dbReference type="PROSITE" id="PS00211">
    <property type="entry name" value="ABC_TRANSPORTER_1"/>
    <property type="match status" value="1"/>
</dbReference>
<evidence type="ECO:0000256" key="3">
    <source>
        <dbReference type="ARBA" id="ARBA00022840"/>
    </source>
</evidence>
<evidence type="ECO:0000313" key="6">
    <source>
        <dbReference type="Proteomes" id="UP000316360"/>
    </source>
</evidence>
<dbReference type="Pfam" id="PF12399">
    <property type="entry name" value="BCA_ABC_TP_C"/>
    <property type="match status" value="1"/>
</dbReference>
<dbReference type="AlphaFoldDB" id="A0A523RP38"/>
<evidence type="ECO:0000256" key="1">
    <source>
        <dbReference type="ARBA" id="ARBA00022448"/>
    </source>
</evidence>
<name>A0A523RP38_UNCAE</name>
<dbReference type="FunFam" id="3.40.50.300:FF:000421">
    <property type="entry name" value="Branched-chain amino acid ABC transporter ATP-binding protein"/>
    <property type="match status" value="1"/>
</dbReference>
<dbReference type="SMART" id="SM00382">
    <property type="entry name" value="AAA"/>
    <property type="match status" value="1"/>
</dbReference>
<keyword evidence="1" id="KW-0813">Transport</keyword>
<proteinExistence type="predicted"/>
<dbReference type="GO" id="GO:0005524">
    <property type="term" value="F:ATP binding"/>
    <property type="evidence" value="ECO:0007669"/>
    <property type="project" value="UniProtKB-KW"/>
</dbReference>
<dbReference type="Pfam" id="PF00005">
    <property type="entry name" value="ABC_tran"/>
    <property type="match status" value="1"/>
</dbReference>
<keyword evidence="2" id="KW-0547">Nucleotide-binding</keyword>
<dbReference type="InterPro" id="IPR003439">
    <property type="entry name" value="ABC_transporter-like_ATP-bd"/>
</dbReference>
<dbReference type="EMBL" id="SOKJ01000420">
    <property type="protein sequence ID" value="TET07532.1"/>
    <property type="molecule type" value="Genomic_DNA"/>
</dbReference>
<evidence type="ECO:0000259" key="4">
    <source>
        <dbReference type="PROSITE" id="PS50893"/>
    </source>
</evidence>
<dbReference type="PANTHER" id="PTHR45772:SF9">
    <property type="entry name" value="CONSERVED COMPONENT OF ABC TRANSPORTER FOR NATURAL AMINO ACIDS"/>
    <property type="match status" value="1"/>
</dbReference>
<dbReference type="SUPFAM" id="SSF52540">
    <property type="entry name" value="P-loop containing nucleoside triphosphate hydrolases"/>
    <property type="match status" value="1"/>
</dbReference>